<dbReference type="OrthoDB" id="10068119at2759"/>
<dbReference type="EMBL" id="LR899013">
    <property type="protein sequence ID" value="CAD7091303.1"/>
    <property type="molecule type" value="Genomic_DNA"/>
</dbReference>
<keyword evidence="8" id="KW-1133">Transmembrane helix</keyword>
<evidence type="ECO:0000256" key="12">
    <source>
        <dbReference type="ARBA" id="ARBA00023303"/>
    </source>
</evidence>
<keyword evidence="4" id="KW-0433">Leucine-rich repeat</keyword>
<dbReference type="PROSITE" id="PS51450">
    <property type="entry name" value="LRR"/>
    <property type="match status" value="1"/>
</dbReference>
<dbReference type="GO" id="GO:0005886">
    <property type="term" value="C:plasma membrane"/>
    <property type="evidence" value="ECO:0007669"/>
    <property type="project" value="UniProtKB-SubCell"/>
</dbReference>
<evidence type="ECO:0000256" key="7">
    <source>
        <dbReference type="ARBA" id="ARBA00022737"/>
    </source>
</evidence>
<dbReference type="InParanoid" id="A0A7R8V298"/>
<keyword evidence="5" id="KW-0812">Transmembrane</keyword>
<dbReference type="OMA" id="RLQCDCN"/>
<evidence type="ECO:0000256" key="9">
    <source>
        <dbReference type="ARBA" id="ARBA00023065"/>
    </source>
</evidence>
<reference evidence="14 15" key="1">
    <citation type="submission" date="2020-11" db="EMBL/GenBank/DDBJ databases">
        <authorList>
            <person name="Wallbank WR R."/>
            <person name="Pardo Diaz C."/>
            <person name="Kozak K."/>
            <person name="Martin S."/>
            <person name="Jiggins C."/>
            <person name="Moest M."/>
            <person name="Warren A I."/>
            <person name="Generalovic N T."/>
            <person name="Byers J.R.P. K."/>
            <person name="Montejo-Kovacevich G."/>
            <person name="Yen C E."/>
        </authorList>
    </citation>
    <scope>NUCLEOTIDE SEQUENCE [LARGE SCALE GENOMIC DNA]</scope>
</reference>
<keyword evidence="10" id="KW-0472">Membrane</keyword>
<evidence type="ECO:0000256" key="13">
    <source>
        <dbReference type="SAM" id="SignalP"/>
    </source>
</evidence>
<evidence type="ECO:0000256" key="5">
    <source>
        <dbReference type="ARBA" id="ARBA00022692"/>
    </source>
</evidence>
<dbReference type="PANTHER" id="PTHR46473:SF10">
    <property type="entry name" value="LD45603P-RELATED"/>
    <property type="match status" value="1"/>
</dbReference>
<evidence type="ECO:0000256" key="3">
    <source>
        <dbReference type="ARBA" id="ARBA00022475"/>
    </source>
</evidence>
<dbReference type="InterPro" id="IPR051432">
    <property type="entry name" value="KCNMA1_auxiliary"/>
</dbReference>
<dbReference type="InterPro" id="IPR032675">
    <property type="entry name" value="LRR_dom_sf"/>
</dbReference>
<evidence type="ECO:0008006" key="16">
    <source>
        <dbReference type="Google" id="ProtNLM"/>
    </source>
</evidence>
<evidence type="ECO:0000313" key="15">
    <source>
        <dbReference type="Proteomes" id="UP000594454"/>
    </source>
</evidence>
<keyword evidence="15" id="KW-1185">Reference proteome</keyword>
<keyword evidence="12" id="KW-0407">Ion channel</keyword>
<evidence type="ECO:0000313" key="14">
    <source>
        <dbReference type="EMBL" id="CAD7091303.1"/>
    </source>
</evidence>
<keyword evidence="6 13" id="KW-0732">Signal</keyword>
<dbReference type="Pfam" id="PF13855">
    <property type="entry name" value="LRR_8"/>
    <property type="match status" value="1"/>
</dbReference>
<keyword evidence="3" id="KW-1003">Cell membrane</keyword>
<proteinExistence type="predicted"/>
<dbReference type="InterPro" id="IPR001611">
    <property type="entry name" value="Leu-rich_rpt"/>
</dbReference>
<keyword evidence="9" id="KW-0406">Ion transport</keyword>
<accession>A0A7R8V298</accession>
<evidence type="ECO:0000256" key="11">
    <source>
        <dbReference type="ARBA" id="ARBA00023157"/>
    </source>
</evidence>
<dbReference type="InterPro" id="IPR003591">
    <property type="entry name" value="Leu-rich_rpt_typical-subtyp"/>
</dbReference>
<organism evidence="14 15">
    <name type="scientific">Hermetia illucens</name>
    <name type="common">Black soldier fly</name>
    <dbReference type="NCBI Taxonomy" id="343691"/>
    <lineage>
        <taxon>Eukaryota</taxon>
        <taxon>Metazoa</taxon>
        <taxon>Ecdysozoa</taxon>
        <taxon>Arthropoda</taxon>
        <taxon>Hexapoda</taxon>
        <taxon>Insecta</taxon>
        <taxon>Pterygota</taxon>
        <taxon>Neoptera</taxon>
        <taxon>Endopterygota</taxon>
        <taxon>Diptera</taxon>
        <taxon>Brachycera</taxon>
        <taxon>Stratiomyomorpha</taxon>
        <taxon>Stratiomyidae</taxon>
        <taxon>Hermetiinae</taxon>
        <taxon>Hermetia</taxon>
    </lineage>
</organism>
<dbReference type="FunCoup" id="A0A7R8V298">
    <property type="interactions" value="3"/>
</dbReference>
<feature type="signal peptide" evidence="13">
    <location>
        <begin position="1"/>
        <end position="38"/>
    </location>
</feature>
<keyword evidence="7" id="KW-0677">Repeat</keyword>
<gene>
    <name evidence="14" type="ORF">HERILL_LOCUS13725</name>
</gene>
<evidence type="ECO:0000256" key="2">
    <source>
        <dbReference type="ARBA" id="ARBA00022448"/>
    </source>
</evidence>
<protein>
    <recommendedName>
        <fullName evidence="16">Protein halfway</fullName>
    </recommendedName>
</protein>
<evidence type="ECO:0000256" key="8">
    <source>
        <dbReference type="ARBA" id="ARBA00022989"/>
    </source>
</evidence>
<dbReference type="Proteomes" id="UP000594454">
    <property type="component" value="Chromosome 5"/>
</dbReference>
<sequence>MTSLSKTNIIKAAGEPAAIKHRVLLLIILLFAVKQNLSEEAIPISTPPAIIESSTERSNATLPVSPCLYAEEELCVALAATLDPQAPCQCQPHPSIANFLVCCNVTDISRIVSCTSNPSKDTNATLWQNIHVRNATFNELDVSHNAWKLLRSLSITDGNIKKITNEFTKFSMPKCLNVSNNNLTEIYPRAFTNLTQLQVLDISFNNLSRIPNLSVQTNLTVNIKGNTGVLCASVLESIERSALTYIEPDSTSCLMNQSFIWFNTTENVPLTQLLSMKQLNSECPVIPGHGKCTCEKDQMTYELKGSEGKLKFRAKVDCSGLGLTELPKVLPANTIMLNVSNNNITSISNYFQDVPSYFEVRRFYADNNQISKMDEFEGSTFIGAFEALHLRKNNIDKIPDYLLSNYILDNNPDGRVLYLGGNKLICDCNSAKVLRMWLLARHNNIPDYDQILCRNLPQKVYELSEVKLCQSQHDWTDYIYYLIASEVLLLMALVLKVSYDYWVFKTAGYLPWPASKMPKLPCDWLCES</sequence>
<keyword evidence="11" id="KW-1015">Disulfide bond</keyword>
<dbReference type="AlphaFoldDB" id="A0A7R8V298"/>
<dbReference type="Gene3D" id="3.80.10.10">
    <property type="entry name" value="Ribonuclease Inhibitor"/>
    <property type="match status" value="2"/>
</dbReference>
<keyword evidence="2" id="KW-0813">Transport</keyword>
<dbReference type="SUPFAM" id="SSF52058">
    <property type="entry name" value="L domain-like"/>
    <property type="match status" value="1"/>
</dbReference>
<comment type="subcellular location">
    <subcellularLocation>
        <location evidence="1">Cell membrane</location>
        <topology evidence="1">Single-pass membrane protein</topology>
    </subcellularLocation>
</comment>
<evidence type="ECO:0000256" key="1">
    <source>
        <dbReference type="ARBA" id="ARBA00004162"/>
    </source>
</evidence>
<dbReference type="GO" id="GO:0034220">
    <property type="term" value="P:monoatomic ion transmembrane transport"/>
    <property type="evidence" value="ECO:0007669"/>
    <property type="project" value="UniProtKB-KW"/>
</dbReference>
<name>A0A7R8V298_HERIL</name>
<feature type="chain" id="PRO_5031085382" description="Protein halfway" evidence="13">
    <location>
        <begin position="39"/>
        <end position="528"/>
    </location>
</feature>
<dbReference type="PANTHER" id="PTHR46473">
    <property type="entry name" value="GH08155P"/>
    <property type="match status" value="1"/>
</dbReference>
<evidence type="ECO:0000256" key="6">
    <source>
        <dbReference type="ARBA" id="ARBA00022729"/>
    </source>
</evidence>
<evidence type="ECO:0000256" key="4">
    <source>
        <dbReference type="ARBA" id="ARBA00022614"/>
    </source>
</evidence>
<evidence type="ECO:0000256" key="10">
    <source>
        <dbReference type="ARBA" id="ARBA00023136"/>
    </source>
</evidence>
<dbReference type="SMART" id="SM00369">
    <property type="entry name" value="LRR_TYP"/>
    <property type="match status" value="4"/>
</dbReference>